<dbReference type="EMBL" id="CP119068">
    <property type="protein sequence ID" value="WEL38963.1"/>
    <property type="molecule type" value="Genomic_DNA"/>
</dbReference>
<sequence length="889" mass="102836">MGFSMNENHEIEVRALVGVDRKETWASNSLAVEKDKSLEDKIVAVVDLAKKSAADDVLSKAVSEVMECPFLRHRFLEWGKDEARKGSDAMGNILVWLRIRRNYFSMSAVEIVEEFLKLGSERITDDLDKREQGVLISILQEICVYVKENILGCNRESICMFLFRIFLRQSRAIDTTKIFAFEVYIQTDLALPDRDLEAIVHEMDSLDTFDVGGMNFRDHVILCIYRRMVLQGPYVIEKKHESFVDILSEKFSSYHPSETSLISHPTPCSRILCVSLAFRYLKMLGEDRQNLDSKLLSLFLENMVGILRKNEYSEEEITCFRCVFRSLRPSATICRIIRSFVVLLLRILDSKKHESRMKAAKVLCSIQLDGMVIGKKIAWRILKIARKHVEDKRITVVRGVVNIIGQINIKALESGMQRLQSSSIKKIIFDKIKDSLQTEACYRAYIDLLGNKDTRDVEYKIEDIRLLAKVFYSYEDKNICRFMKISIPSIEDVFVAELAALYSKFYPDSVDEVYAASVLLNSAEEIVKSKNVPFYNNVLKVLMNLKPRFSSELKQRLAVFLRKLVFYSPYTRNAGMLINILGYAEMRFPRRTDYFVAILGSCGSPWMRDYFSEYPWSLNKELGLVYNLRFDPDFGVVYKWKLEEILSRMESGLEEREAAVCTEFLSFLSEAIELSAATRAYALAFETLAKNCSFIVHGAKSGHTNVSKEACILLKKATKAGAILPHVSIPVIFSCHLVSPEMVFAYFETTLSTMQEAIENKRRMFKEKRKIAEFRMVSDIYNNSRHRSRVVDRLLDIFDECPIKTYYLMVQVTKFEKKDFAKVIKGINSMAHSYDFDRNRLLFKLYELFSDIHILSRTRREIRVSNEDILFEEDVRPGDIDMLRLCTVK</sequence>
<evidence type="ECO:0000313" key="2">
    <source>
        <dbReference type="Proteomes" id="UP001217963"/>
    </source>
</evidence>
<name>A0ABY8CJD1_ENCHE</name>
<dbReference type="InterPro" id="IPR016024">
    <property type="entry name" value="ARM-type_fold"/>
</dbReference>
<dbReference type="Proteomes" id="UP001217963">
    <property type="component" value="Chromosome VII"/>
</dbReference>
<gene>
    <name evidence="1" type="ORF">PFJ87_07g00380</name>
</gene>
<reference evidence="1 2" key="1">
    <citation type="submission" date="2023-02" db="EMBL/GenBank/DDBJ databases">
        <title>Encephalitozoon hellem ATCC 50451 complete genome.</title>
        <authorList>
            <person name="Mascarenhas dos Santos A.C."/>
            <person name="Julian A.T."/>
            <person name="Pombert J.-F."/>
        </authorList>
    </citation>
    <scope>NUCLEOTIDE SEQUENCE [LARGE SCALE GENOMIC DNA]</scope>
    <source>
        <strain evidence="1 2">ATCC 50451</strain>
    </source>
</reference>
<organism evidence="1 2">
    <name type="scientific">Encephalitozoon hellem</name>
    <name type="common">Microsporidian parasite</name>
    <dbReference type="NCBI Taxonomy" id="27973"/>
    <lineage>
        <taxon>Eukaryota</taxon>
        <taxon>Fungi</taxon>
        <taxon>Fungi incertae sedis</taxon>
        <taxon>Microsporidia</taxon>
        <taxon>Unikaryonidae</taxon>
        <taxon>Encephalitozoon</taxon>
    </lineage>
</organism>
<proteinExistence type="predicted"/>
<protein>
    <submittedName>
        <fullName evidence="1">Importin</fullName>
    </submittedName>
</protein>
<dbReference type="SUPFAM" id="SSF48371">
    <property type="entry name" value="ARM repeat"/>
    <property type="match status" value="1"/>
</dbReference>
<keyword evidence="2" id="KW-1185">Reference proteome</keyword>
<evidence type="ECO:0000313" key="1">
    <source>
        <dbReference type="EMBL" id="WEL38963.1"/>
    </source>
</evidence>
<accession>A0ABY8CJD1</accession>